<comment type="similarity">
    <text evidence="2">Belongs to the glycosyl hydrolase 70 family.</text>
</comment>
<evidence type="ECO:0000256" key="2">
    <source>
        <dbReference type="ARBA" id="ARBA00009247"/>
    </source>
</evidence>
<organism evidence="9">
    <name type="scientific">Limosilactobacillus reuteri</name>
    <name type="common">Lactobacillus reuteri</name>
    <dbReference type="NCBI Taxonomy" id="1598"/>
    <lineage>
        <taxon>Bacteria</taxon>
        <taxon>Bacillati</taxon>
        <taxon>Bacillota</taxon>
        <taxon>Bacilli</taxon>
        <taxon>Lactobacillales</taxon>
        <taxon>Lactobacillaceae</taxon>
        <taxon>Limosilactobacillus</taxon>
    </lineage>
</organism>
<evidence type="ECO:0000256" key="5">
    <source>
        <dbReference type="ARBA" id="ARBA00022679"/>
    </source>
</evidence>
<dbReference type="GO" id="GO:0047849">
    <property type="term" value="F:dextransucrase activity"/>
    <property type="evidence" value="ECO:0007669"/>
    <property type="project" value="UniProtKB-EC"/>
</dbReference>
<feature type="region of interest" description="Disordered" evidence="7">
    <location>
        <begin position="54"/>
        <end position="100"/>
    </location>
</feature>
<dbReference type="Gene3D" id="2.30.30.420">
    <property type="entry name" value="glucansucrase"/>
    <property type="match status" value="1"/>
</dbReference>
<name>A0A1Z2RUD8_LIMRT</name>
<evidence type="ECO:0000256" key="7">
    <source>
        <dbReference type="SAM" id="MobiDB-lite"/>
    </source>
</evidence>
<dbReference type="Pfam" id="PF19258">
    <property type="entry name" value="KxYKxGKxW_sig"/>
    <property type="match status" value="1"/>
</dbReference>
<dbReference type="Pfam" id="PF02324">
    <property type="entry name" value="Glyco_hydro_70"/>
    <property type="match status" value="1"/>
</dbReference>
<dbReference type="NCBIfam" id="TIGR03715">
    <property type="entry name" value="KxYKxGKxW"/>
    <property type="match status" value="1"/>
</dbReference>
<dbReference type="Gene3D" id="2.10.270.10">
    <property type="entry name" value="Cholin Binding"/>
    <property type="match status" value="7"/>
</dbReference>
<dbReference type="Gene3D" id="3.20.20.470">
    <property type="entry name" value="Glucansucrase"/>
    <property type="match status" value="1"/>
</dbReference>
<evidence type="ECO:0000313" key="9">
    <source>
        <dbReference type="EMBL" id="ASA47881.1"/>
    </source>
</evidence>
<dbReference type="SUPFAM" id="SSF69360">
    <property type="entry name" value="Cell wall binding repeat"/>
    <property type="match status" value="3"/>
</dbReference>
<evidence type="ECO:0000256" key="6">
    <source>
        <dbReference type="ARBA" id="ARBA00022729"/>
    </source>
</evidence>
<comment type="catalytic activity">
    <reaction evidence="1">
        <text>[(1-&gt;6)-alpha-D-glucosyl](n) + sucrose = [(1-&gt;6)-alpha-D-glucosyl](n+1) + D-fructose</text>
        <dbReference type="Rhea" id="RHEA:18825"/>
        <dbReference type="Rhea" id="RHEA-COMP:11144"/>
        <dbReference type="Rhea" id="RHEA-COMP:11145"/>
        <dbReference type="ChEBI" id="CHEBI:17992"/>
        <dbReference type="ChEBI" id="CHEBI:18269"/>
        <dbReference type="ChEBI" id="CHEBI:37721"/>
        <dbReference type="EC" id="2.4.1.5"/>
    </reaction>
</comment>
<dbReference type="InterPro" id="IPR022263">
    <property type="entry name" value="KxYKxGKxW"/>
</dbReference>
<feature type="compositionally biased region" description="Polar residues" evidence="7">
    <location>
        <begin position="55"/>
        <end position="100"/>
    </location>
</feature>
<dbReference type="InterPro" id="IPR003318">
    <property type="entry name" value="Glyco_hydro70cat"/>
</dbReference>
<dbReference type="InterPro" id="IPR017853">
    <property type="entry name" value="GH"/>
</dbReference>
<dbReference type="GO" id="GO:0009250">
    <property type="term" value="P:glucan biosynthetic process"/>
    <property type="evidence" value="ECO:0007669"/>
    <property type="project" value="InterPro"/>
</dbReference>
<proteinExistence type="inferred from homology"/>
<dbReference type="EC" id="2.4.1.5" evidence="3"/>
<keyword evidence="5" id="KW-0808">Transferase</keyword>
<accession>A0A1Z2RUD8</accession>
<protein>
    <recommendedName>
        <fullName evidence="3">dextransucrase</fullName>
        <ecNumber evidence="3">2.4.1.5</ecNumber>
    </recommendedName>
</protein>
<feature type="domain" description="Glycoside hydrolase family 70 catalytic" evidence="8">
    <location>
        <begin position="677"/>
        <end position="1469"/>
    </location>
</feature>
<sequence>MMDIKKHFKLYKSGKQWFTAAIITAVSAGLILNLGGVASADSATNANDNVAVNQPAAQTSENIKSVSSNASTNDVTNNQKAQKVQSPKSINPKADNSNQQQNRWVKNAQGQMEYYQNNQLLKGRQYVNLPTIPNTNVQTDNNWYLVDNGIAQSGVQQWAGSYYYFNPSTYLRVDNEYRQSQWGDWYMFGKDGRAVTGLYDYNGNTYYANPTTYLRETNKYISTSKGNMLLGNDGAALSGIQSVNGKYYYFDPVTHLQANKENYVQSQWGDWYLIGNDGQVLSGVQQWAGTYYYFDPTTYLRVDNDYRQSQWGLWYMFGHDGRIVTKVYPWAGTYYYFDPTTYLRVDNAYLQSQWGDWYLFGNDGRIQSGVQRWAGTYYYFDPTTYLRVDNDYVTSQWGSKYMFGPDGRIVTGLYKWSKNNQLYYFDPVTYLAVTNNYIKANNGNWYLFTADGTAASKVAPWAGSYYYFDPVTHLRVDNAYVQSQWGDWYMFGPDGRIVTGLKEWYGSYYYFDPTTYLKVTNKWIDNKYFGPDGRQAISSLENINNKFYCFDGNGQIIRNQFKKIDTHTYYFGSDGAALVGKQTIDGKNYHFASNGQLLGNLYGKIVDGKFNIYDSLSNKLIKTLDSGDWENMAYSQDSSSINNTDGYLSYSGWYRPYGTSQDGKTWYKTTASDWRPLLMYTWPSKDVEAKFIKYFVDNGYTNTDYGLTKDNVTNLSQDTDTQTLNKYARNLRFVIEKSIAANKSTGPLANDINKFMLTIPELSAKSELPVEYSNGYVPDVSGSIDNNQLIFINNNSDNQAKGNTSYADSNYRLMNRTINNQTNNDNSDQSPELLVGNDIDNSNPAVQAENFNWEYFLLNYGKLMKYNADGNFDGFRVDAADNIDADVLDQLGQLVNDMYHTKGNQENANNHLVYNEGYHSGAARMLNDKGNPELFMDAGYFYTLENVLGQAENKRDNVNNLITNSVVNRANDITENTATPNWSFVTNHDQRKNVINQIIIDNHPNIPDIMANSYKSTYAQKAWDEFYADQAKADKKYAQYNLPAQYALLLSNKDTVPQVYYGDLYKETDQYMKTKSMYYDAITTLMKARGEFVNGGQTMTKVNDNLITSVRYGKGVVDVSSNGTDPLSRTTGMAVIVGNNPSMSEQVVAINMGLAHANEQYRNLIDSTADGLTYNSNGSVNPSVLTTDSKGILRVTVKGYSNPYVSGYLSVWVPLINGTQNARTSAQEVRNVPGKVFTSNAALDSHMIYEDFSLFQPEPTTVNEHAYNVIKDNVALFNQLGITDFWMAPSYTPFNTSRYNEGYAMTDRYNLGTADNPTKYGNGEELSNAIAALHQAGLKVQEDLVMNQMIGFSTQEAVTVTRVDRDAKQLSVDGQTFADQIYFGYTRGGGQGQQDYGGKYLAELKQKYPDLFTTKAASTGVAPDPNTRITEWSAKYENGTSLQNVGIGLAVKMPNGYYAYLNDGNNKAFATTLPDAISSADYYANQENI</sequence>
<dbReference type="FunFam" id="2.30.30.420:FF:000001">
    <property type="entry name" value="Inactive glucansucrase"/>
    <property type="match status" value="1"/>
</dbReference>
<dbReference type="EMBL" id="KY595753">
    <property type="protein sequence ID" value="ASA47881.1"/>
    <property type="molecule type" value="Genomic_DNA"/>
</dbReference>
<evidence type="ECO:0000256" key="4">
    <source>
        <dbReference type="ARBA" id="ARBA00022676"/>
    </source>
</evidence>
<dbReference type="GO" id="GO:0046527">
    <property type="term" value="F:glucosyltransferase activity"/>
    <property type="evidence" value="ECO:0007669"/>
    <property type="project" value="InterPro"/>
</dbReference>
<keyword evidence="6" id="KW-0732">Signal</keyword>
<keyword evidence="4" id="KW-0328">Glycosyltransferase</keyword>
<dbReference type="SUPFAM" id="SSF51445">
    <property type="entry name" value="(Trans)glycosidases"/>
    <property type="match status" value="2"/>
</dbReference>
<evidence type="ECO:0000256" key="3">
    <source>
        <dbReference type="ARBA" id="ARBA00012592"/>
    </source>
</evidence>
<evidence type="ECO:0000256" key="1">
    <source>
        <dbReference type="ARBA" id="ARBA00001152"/>
    </source>
</evidence>
<evidence type="ECO:0000259" key="8">
    <source>
        <dbReference type="Pfam" id="PF02324"/>
    </source>
</evidence>
<reference evidence="9" key="1">
    <citation type="submission" date="2017-02" db="EMBL/GenBank/DDBJ databases">
        <title>Identification of novel starch-converting Glycoside Hydrolase 70 enzymes in the Nestle Culture Collection genome database: Functional characterization of the Lactobacillus reuteri NCC 2613 GtfB enzyme.</title>
        <authorList>
            <person name="Duboux S.S."/>
        </authorList>
    </citation>
    <scope>NUCLEOTIDE SEQUENCE</scope>
    <source>
        <strain evidence="9">NCC2885</strain>
    </source>
</reference>